<dbReference type="EMBL" id="JARZAK010000006">
    <property type="protein sequence ID" value="MDY7258459.1"/>
    <property type="molecule type" value="Genomic_DNA"/>
</dbReference>
<proteinExistence type="predicted"/>
<evidence type="ECO:0000313" key="1">
    <source>
        <dbReference type="EMBL" id="MDY7258459.1"/>
    </source>
</evidence>
<protein>
    <submittedName>
        <fullName evidence="1">Uncharacterized protein</fullName>
    </submittedName>
</protein>
<organism evidence="1 2">
    <name type="scientific">Bacteroides vicugnae</name>
    <dbReference type="NCBI Taxonomy" id="3037989"/>
    <lineage>
        <taxon>Bacteria</taxon>
        <taxon>Pseudomonadati</taxon>
        <taxon>Bacteroidota</taxon>
        <taxon>Bacteroidia</taxon>
        <taxon>Bacteroidales</taxon>
        <taxon>Bacteroidaceae</taxon>
        <taxon>Bacteroides</taxon>
    </lineage>
</organism>
<comment type="caution">
    <text evidence="1">The sequence shown here is derived from an EMBL/GenBank/DDBJ whole genome shotgun (WGS) entry which is preliminary data.</text>
</comment>
<gene>
    <name evidence="1" type="ORF">QHG74_12115</name>
</gene>
<dbReference type="RefSeq" id="WP_255518812.1">
    <property type="nucleotide sequence ID" value="NZ_JARZAK010000006.1"/>
</dbReference>
<accession>A0ABU5HRV5</accession>
<reference evidence="1 2" key="1">
    <citation type="submission" date="2023-04" db="EMBL/GenBank/DDBJ databases">
        <title>Bacteroides pacosi sp. nov., isolated from the fecal material of an alpaca.</title>
        <authorList>
            <person name="Miller S."/>
            <person name="Hendry M."/>
            <person name="King J."/>
            <person name="Sankaranarayanan K."/>
            <person name="Lawson P.A."/>
        </authorList>
    </citation>
    <scope>NUCLEOTIDE SEQUENCE [LARGE SCALE GENOMIC DNA]</scope>
    <source>
        <strain evidence="1 2">A2-P53</strain>
    </source>
</reference>
<sequence>MKHKQLLALEVMAVCIYRFSSFLSGDAGGQYTYGYSFGRGW</sequence>
<name>A0ABU5HRV5_9BACE</name>
<dbReference type="Proteomes" id="UP001292913">
    <property type="component" value="Unassembled WGS sequence"/>
</dbReference>
<keyword evidence="2" id="KW-1185">Reference proteome</keyword>
<evidence type="ECO:0000313" key="2">
    <source>
        <dbReference type="Proteomes" id="UP001292913"/>
    </source>
</evidence>